<reference evidence="2 3" key="1">
    <citation type="journal article" date="2016" name="Genome Announc.">
        <title>Genome Sequence of Madurella mycetomatis mm55, Isolated from a Human Mycetoma Case in Sudan.</title>
        <authorList>
            <person name="Smit S."/>
            <person name="Derks M.F."/>
            <person name="Bervoets S."/>
            <person name="Fahal A."/>
            <person name="van Leeuwen W."/>
            <person name="van Belkum A."/>
            <person name="van de Sande W.W."/>
        </authorList>
    </citation>
    <scope>NUCLEOTIDE SEQUENCE [LARGE SCALE GENOMIC DNA]</scope>
    <source>
        <strain evidence="3">mm55</strain>
    </source>
</reference>
<accession>A0A175W8Y2</accession>
<protein>
    <submittedName>
        <fullName evidence="2">Uncharacterized protein</fullName>
    </submittedName>
</protein>
<evidence type="ECO:0000313" key="2">
    <source>
        <dbReference type="EMBL" id="KXX79760.1"/>
    </source>
</evidence>
<dbReference type="EMBL" id="LCTW02000078">
    <property type="protein sequence ID" value="KXX79760.1"/>
    <property type="molecule type" value="Genomic_DNA"/>
</dbReference>
<feature type="region of interest" description="Disordered" evidence="1">
    <location>
        <begin position="21"/>
        <end position="57"/>
    </location>
</feature>
<feature type="region of interest" description="Disordered" evidence="1">
    <location>
        <begin position="134"/>
        <end position="295"/>
    </location>
</feature>
<comment type="caution">
    <text evidence="2">The sequence shown here is derived from an EMBL/GenBank/DDBJ whole genome shotgun (WGS) entry which is preliminary data.</text>
</comment>
<keyword evidence="3" id="KW-1185">Reference proteome</keyword>
<feature type="compositionally biased region" description="Low complexity" evidence="1">
    <location>
        <begin position="46"/>
        <end position="57"/>
    </location>
</feature>
<feature type="compositionally biased region" description="Polar residues" evidence="1">
    <location>
        <begin position="268"/>
        <end position="280"/>
    </location>
</feature>
<sequence length="516" mass="58118">MDQEPRYQELSSFGRTIWPSTGSVAITEPARNAEGHNLRAPPPSPSSDSIAPTPTSTNFATSQFVPFDSRTHRNWGPKYGRVQKCDFCNGRPPGTLHVCTTCTLHICEECSRSGRWHSDSKHFINPDTCDWTEKEKKRRFRRAQRPTNMRADRGNRGTPQLGSALVGSSKESPRLASSTEDGTDYDGDEYSDNSDNGDDSSDVSNRAFRHSRLPLPSIDGPDLISTPSSCSHAHNDCNGNANEQKGASGNVDDRRGDGPLSMAGPATYGTSRSSILTSAQPDAPASHMVDQSPETATHDQLVLDVYEHIYGHRPKWVPRVRTAIPIRWDGERPQQPQPRHDDVPWQWHYEQFHQYAHVMINHLQRPSSLGPPPPGYESYSFHNYPQYPEHPHTPTQRYLPPARTTPRFHPYNELLPSELELLHNDRQTLREMLRAWDGHGHGHDYAHGGHGPAVPHIPRMRRTGLHAQALQLLWDVFELRRARVDVRDHSQTVCWFVWQRRAIVADEVSAGVEGSG</sequence>
<feature type="compositionally biased region" description="Acidic residues" evidence="1">
    <location>
        <begin position="181"/>
        <end position="201"/>
    </location>
</feature>
<gene>
    <name evidence="2" type="ORF">MMYC01_202825</name>
</gene>
<dbReference type="Proteomes" id="UP000078237">
    <property type="component" value="Unassembled WGS sequence"/>
</dbReference>
<dbReference type="AlphaFoldDB" id="A0A175W8Y2"/>
<evidence type="ECO:0000256" key="1">
    <source>
        <dbReference type="SAM" id="MobiDB-lite"/>
    </source>
</evidence>
<dbReference type="OrthoDB" id="4590708at2759"/>
<name>A0A175W8Y2_9PEZI</name>
<dbReference type="VEuPathDB" id="FungiDB:MMYC01_202825"/>
<evidence type="ECO:0000313" key="3">
    <source>
        <dbReference type="Proteomes" id="UP000078237"/>
    </source>
</evidence>
<proteinExistence type="predicted"/>
<feature type="compositionally biased region" description="Polar residues" evidence="1">
    <location>
        <begin position="225"/>
        <end position="247"/>
    </location>
</feature>
<organism evidence="2 3">
    <name type="scientific">Madurella mycetomatis</name>
    <dbReference type="NCBI Taxonomy" id="100816"/>
    <lineage>
        <taxon>Eukaryota</taxon>
        <taxon>Fungi</taxon>
        <taxon>Dikarya</taxon>
        <taxon>Ascomycota</taxon>
        <taxon>Pezizomycotina</taxon>
        <taxon>Sordariomycetes</taxon>
        <taxon>Sordariomycetidae</taxon>
        <taxon>Sordariales</taxon>
        <taxon>Sordariales incertae sedis</taxon>
        <taxon>Madurella</taxon>
    </lineage>
</organism>